<reference evidence="1 2" key="1">
    <citation type="submission" date="2018-07" db="EMBL/GenBank/DDBJ databases">
        <title>Genomic and Epidemiologic Investigation of an Indolent Hospital Outbreak.</title>
        <authorList>
            <person name="Johnson R.C."/>
            <person name="Deming C."/>
            <person name="Conlan S."/>
            <person name="Zellmer C.J."/>
            <person name="Michelin A.V."/>
            <person name="Lee-Lin S."/>
            <person name="Thomas P.J."/>
            <person name="Park M."/>
            <person name="Weingarten R.A."/>
            <person name="Less J."/>
            <person name="Dekker J.P."/>
            <person name="Frank K.M."/>
            <person name="Musser K.A."/>
            <person name="Mcquiston J.R."/>
            <person name="Henderson D.K."/>
            <person name="Lau A.F."/>
            <person name="Palmore T.N."/>
            <person name="Segre J.A."/>
        </authorList>
    </citation>
    <scope>NUCLEOTIDE SEQUENCE [LARGE SCALE GENOMIC DNA]</scope>
    <source>
        <strain evidence="1 2">SK-NIH.Env6_1116</strain>
    </source>
</reference>
<sequence>MQLLEGPTPRPRPSGYNVVISEGEEPSIEDLHRWASVARESAQWRIHIYRNEESVDIPLFAVIDPGLAEARIFQNCFIWQHAKEEKALLIPDGFGYGAFHIDDTGSMAILDRSPVKGFDAAEAGIIMAVRRLLELDKLHLIQSHLAHRDLKITREHYIDGMPKWPRIQ</sequence>
<dbReference type="Proteomes" id="UP000287401">
    <property type="component" value="Unassembled WGS sequence"/>
</dbReference>
<proteinExistence type="predicted"/>
<comment type="caution">
    <text evidence="1">The sequence shown here is derived from an EMBL/GenBank/DDBJ whole genome shotgun (WGS) entry which is preliminary data.</text>
</comment>
<name>A0A430BDI6_SPHYA</name>
<evidence type="ECO:0000313" key="2">
    <source>
        <dbReference type="Proteomes" id="UP000287401"/>
    </source>
</evidence>
<evidence type="ECO:0000313" key="1">
    <source>
        <dbReference type="EMBL" id="RSU46921.1"/>
    </source>
</evidence>
<organism evidence="1 2">
    <name type="scientific">Sphingobium yanoikuyae</name>
    <name type="common">Sphingomonas yanoikuyae</name>
    <dbReference type="NCBI Taxonomy" id="13690"/>
    <lineage>
        <taxon>Bacteria</taxon>
        <taxon>Pseudomonadati</taxon>
        <taxon>Pseudomonadota</taxon>
        <taxon>Alphaproteobacteria</taxon>
        <taxon>Sphingomonadales</taxon>
        <taxon>Sphingomonadaceae</taxon>
        <taxon>Sphingobium</taxon>
    </lineage>
</organism>
<dbReference type="EMBL" id="QRAL01000054">
    <property type="protein sequence ID" value="RSU46921.1"/>
    <property type="molecule type" value="Genomic_DNA"/>
</dbReference>
<gene>
    <name evidence="1" type="ORF">DAH51_25385</name>
</gene>
<accession>A0A430BDI6</accession>
<dbReference type="AlphaFoldDB" id="A0A430BDI6"/>
<protein>
    <submittedName>
        <fullName evidence="1">Uncharacterized protein</fullName>
    </submittedName>
</protein>